<proteinExistence type="predicted"/>
<reference evidence="1 2" key="1">
    <citation type="submission" date="2019-02" db="EMBL/GenBank/DDBJ databases">
        <authorList>
            <person name="Lehtovirta-Morley E L."/>
        </authorList>
    </citation>
    <scope>NUCLEOTIDE SEQUENCE [LARGE SCALE GENOMIC DNA]</scope>
    <source>
        <strain evidence="1">NFRAN1</strain>
    </source>
</reference>
<accession>A0A484ICG4</accession>
<name>A0A484ICG4_9ARCH</name>
<sequence length="67" mass="8058">MRFVHMSDRLGFIRKFKKYIEFLIVDWDRAWGTANPYGTRDLLLLFIFYLNSMIWLNESMPSGEYGS</sequence>
<organism evidence="1 2">
    <name type="scientific">Candidatus Nitrosocosmicus franklandianus</name>
    <dbReference type="NCBI Taxonomy" id="1798806"/>
    <lineage>
        <taxon>Archaea</taxon>
        <taxon>Nitrososphaerota</taxon>
        <taxon>Nitrososphaeria</taxon>
        <taxon>Nitrososphaerales</taxon>
        <taxon>Nitrososphaeraceae</taxon>
        <taxon>Candidatus Nitrosocosmicus</taxon>
    </lineage>
</organism>
<keyword evidence="2" id="KW-1185">Reference proteome</keyword>
<dbReference type="EMBL" id="LR216287">
    <property type="protein sequence ID" value="VFJ14494.1"/>
    <property type="molecule type" value="Genomic_DNA"/>
</dbReference>
<protein>
    <submittedName>
        <fullName evidence="1">Uncharacterized protein</fullName>
    </submittedName>
</protein>
<gene>
    <name evidence="1" type="ORF">NFRAN_2172</name>
</gene>
<dbReference type="AlphaFoldDB" id="A0A484ICG4"/>
<evidence type="ECO:0000313" key="1">
    <source>
        <dbReference type="EMBL" id="VFJ14494.1"/>
    </source>
</evidence>
<dbReference type="Proteomes" id="UP000294299">
    <property type="component" value="Chromosome NFRAN"/>
</dbReference>
<dbReference type="KEGG" id="nfn:NFRAN_2172"/>
<evidence type="ECO:0000313" key="2">
    <source>
        <dbReference type="Proteomes" id="UP000294299"/>
    </source>
</evidence>